<evidence type="ECO:0000256" key="1">
    <source>
        <dbReference type="ARBA" id="ARBA00005046"/>
    </source>
</evidence>
<dbReference type="EMBL" id="CP017962">
    <property type="protein sequence ID" value="APC47494.1"/>
    <property type="molecule type" value="Genomic_DNA"/>
</dbReference>
<dbReference type="NCBIfam" id="TIGR01682">
    <property type="entry name" value="moaD"/>
    <property type="match status" value="1"/>
</dbReference>
<proteinExistence type="inferred from homology"/>
<protein>
    <recommendedName>
        <fullName evidence="5">Molybdopterin synthase sulfur carrier subunit</fullName>
    </recommendedName>
    <alternativeName>
        <fullName evidence="11">MPT synthase subunit 1</fullName>
    </alternativeName>
    <alternativeName>
        <fullName evidence="8">Molybdenum cofactor biosynthesis protein D</fullName>
    </alternativeName>
    <alternativeName>
        <fullName evidence="10">Molybdopterin-converting factor small subunit</fullName>
    </alternativeName>
    <alternativeName>
        <fullName evidence="9">Molybdopterin-converting factor subunit 1</fullName>
    </alternativeName>
    <alternativeName>
        <fullName evidence="12">Sulfur carrier protein MoaD</fullName>
    </alternativeName>
</protein>
<keyword evidence="3" id="KW-0501">Molybdenum cofactor biosynthesis</keyword>
<dbReference type="PANTHER" id="PTHR33359:SF1">
    <property type="entry name" value="MOLYBDOPTERIN SYNTHASE SULFUR CARRIER SUBUNIT"/>
    <property type="match status" value="1"/>
</dbReference>
<evidence type="ECO:0000313" key="14">
    <source>
        <dbReference type="Proteomes" id="UP000182945"/>
    </source>
</evidence>
<organism evidence="13 14">
    <name type="scientific">Virgibacillus halodenitrificans</name>
    <name type="common">Bacillus halodenitrificans</name>
    <dbReference type="NCBI Taxonomy" id="1482"/>
    <lineage>
        <taxon>Bacteria</taxon>
        <taxon>Bacillati</taxon>
        <taxon>Bacillota</taxon>
        <taxon>Bacilli</taxon>
        <taxon>Bacillales</taxon>
        <taxon>Bacillaceae</taxon>
        <taxon>Virgibacillus</taxon>
    </lineage>
</organism>
<comment type="similarity">
    <text evidence="4">Belongs to the MoaD family.</text>
</comment>
<evidence type="ECO:0000256" key="2">
    <source>
        <dbReference type="ARBA" id="ARBA00022741"/>
    </source>
</evidence>
<evidence type="ECO:0000256" key="5">
    <source>
        <dbReference type="ARBA" id="ARBA00024247"/>
    </source>
</evidence>
<evidence type="ECO:0000256" key="3">
    <source>
        <dbReference type="ARBA" id="ARBA00023150"/>
    </source>
</evidence>
<dbReference type="KEGG" id="vhl:BME96_04610"/>
<dbReference type="SUPFAM" id="SSF54285">
    <property type="entry name" value="MoaD/ThiS"/>
    <property type="match status" value="1"/>
</dbReference>
<dbReference type="GO" id="GO:1990133">
    <property type="term" value="C:molybdopterin adenylyltransferase complex"/>
    <property type="evidence" value="ECO:0007669"/>
    <property type="project" value="TreeGrafter"/>
</dbReference>
<evidence type="ECO:0000256" key="8">
    <source>
        <dbReference type="ARBA" id="ARBA00075076"/>
    </source>
</evidence>
<evidence type="ECO:0000256" key="4">
    <source>
        <dbReference type="ARBA" id="ARBA00024200"/>
    </source>
</evidence>
<evidence type="ECO:0000313" key="13">
    <source>
        <dbReference type="EMBL" id="APC47494.1"/>
    </source>
</evidence>
<dbReference type="Pfam" id="PF02597">
    <property type="entry name" value="ThiS"/>
    <property type="match status" value="1"/>
</dbReference>
<evidence type="ECO:0000256" key="9">
    <source>
        <dbReference type="ARBA" id="ARBA00076711"/>
    </source>
</evidence>
<dbReference type="GeneID" id="71513666"/>
<comment type="function">
    <text evidence="6">Involved in sulfur transfer in the conversion of molybdopterin precursor Z to molybdopterin.</text>
</comment>
<evidence type="ECO:0000256" key="10">
    <source>
        <dbReference type="ARBA" id="ARBA00077809"/>
    </source>
</evidence>
<dbReference type="FunFam" id="3.10.20.30:FF:000010">
    <property type="entry name" value="Molybdopterin synthase sulfur carrier subunit"/>
    <property type="match status" value="1"/>
</dbReference>
<dbReference type="RefSeq" id="WP_071648439.1">
    <property type="nucleotide sequence ID" value="NZ_CP017962.1"/>
</dbReference>
<evidence type="ECO:0000256" key="6">
    <source>
        <dbReference type="ARBA" id="ARBA00054425"/>
    </source>
</evidence>
<evidence type="ECO:0000256" key="11">
    <source>
        <dbReference type="ARBA" id="ARBA00078020"/>
    </source>
</evidence>
<sequence length="77" mass="8492">MIEVLFFAELREKVDSGKIPMDAAGKSVKELKEMLVAKYELKTLDNVMIAVNEEYTTENTILADDDVVAFIPPVSGG</sequence>
<comment type="subunit">
    <text evidence="7">Heterotetramer of 2 MoaD subunits and 2 MoaE subunits. Forms a stable heterotetrameric complex of 2 MoaD and 2 MoeB during adenylation of MoaD by MoeB. During catalysis MoaD shuttles between the two heterotetrameric complexes.</text>
</comment>
<evidence type="ECO:0000256" key="12">
    <source>
        <dbReference type="ARBA" id="ARBA00078992"/>
    </source>
</evidence>
<dbReference type="AlphaFoldDB" id="A0AAC9IYH8"/>
<comment type="pathway">
    <text evidence="1">Cofactor biosynthesis; molybdopterin biosynthesis.</text>
</comment>
<name>A0AAC9IYH8_VIRHA</name>
<dbReference type="InterPro" id="IPR012675">
    <property type="entry name" value="Beta-grasp_dom_sf"/>
</dbReference>
<dbReference type="InterPro" id="IPR044672">
    <property type="entry name" value="MOCS2A"/>
</dbReference>
<gene>
    <name evidence="13" type="ORF">BME96_04610</name>
</gene>
<dbReference type="Proteomes" id="UP000182945">
    <property type="component" value="Chromosome"/>
</dbReference>
<dbReference type="CDD" id="cd00754">
    <property type="entry name" value="Ubl_MoaD"/>
    <property type="match status" value="1"/>
</dbReference>
<dbReference type="PANTHER" id="PTHR33359">
    <property type="entry name" value="MOLYBDOPTERIN SYNTHASE SULFUR CARRIER SUBUNIT"/>
    <property type="match status" value="1"/>
</dbReference>
<accession>A0AAC9IYH8</accession>
<dbReference type="InterPro" id="IPR016155">
    <property type="entry name" value="Mopterin_synth/thiamin_S_b"/>
</dbReference>
<reference evidence="13 14" key="1">
    <citation type="submission" date="2016-11" db="EMBL/GenBank/DDBJ databases">
        <title>Complete genome sequencing of Virgibacillus halodenitrificans PDB-F2.</title>
        <authorList>
            <person name="Sun Z."/>
            <person name="Zhou Y."/>
            <person name="Li H."/>
        </authorList>
    </citation>
    <scope>NUCLEOTIDE SEQUENCE [LARGE SCALE GENOMIC DNA]</scope>
    <source>
        <strain evidence="13 14">PDB-F2</strain>
    </source>
</reference>
<dbReference type="GO" id="GO:0006777">
    <property type="term" value="P:Mo-molybdopterin cofactor biosynthetic process"/>
    <property type="evidence" value="ECO:0007669"/>
    <property type="project" value="UniProtKB-KW"/>
</dbReference>
<dbReference type="GO" id="GO:0000166">
    <property type="term" value="F:nucleotide binding"/>
    <property type="evidence" value="ECO:0007669"/>
    <property type="project" value="UniProtKB-KW"/>
</dbReference>
<keyword evidence="2" id="KW-0547">Nucleotide-binding</keyword>
<dbReference type="Gene3D" id="3.10.20.30">
    <property type="match status" value="1"/>
</dbReference>
<dbReference type="InterPro" id="IPR003749">
    <property type="entry name" value="ThiS/MoaD-like"/>
</dbReference>
<evidence type="ECO:0000256" key="7">
    <source>
        <dbReference type="ARBA" id="ARBA00063099"/>
    </source>
</evidence>